<feature type="domain" description="C2H2-type" evidence="1">
    <location>
        <begin position="247"/>
        <end position="274"/>
    </location>
</feature>
<reference evidence="3" key="1">
    <citation type="journal article" date="2019" name="Int. J. Syst. Evol. Microbiol.">
        <title>The Global Catalogue of Microorganisms (GCM) 10K type strain sequencing project: providing services to taxonomists for standard genome sequencing and annotation.</title>
        <authorList>
            <consortium name="The Broad Institute Genomics Platform"/>
            <consortium name="The Broad Institute Genome Sequencing Center for Infectious Disease"/>
            <person name="Wu L."/>
            <person name="Ma J."/>
        </authorList>
    </citation>
    <scope>NUCLEOTIDE SEQUENCE [LARGE SCALE GENOMIC DNA]</scope>
    <source>
        <strain evidence="3">JCM 4733</strain>
    </source>
</reference>
<dbReference type="RefSeq" id="WP_189882835.1">
    <property type="nucleotide sequence ID" value="NZ_BMVN01000003.1"/>
</dbReference>
<sequence length="274" mass="30612">MQQFQTPDVTRDFLRLCLDPGPGREKRTPGQLLEVLPPQMHDAVIRHAPHLRAMRDRVDALADQHQAAKHEYADALTAWIHGEEPKPVDERYVIGRDGVFATLYDRQEQRLIVENATEAHCRQVRDALLATQGRPCVKCDALAPDHIAWAKGHLYVEPDEPQPAPAPARRSMPLLEVATAAHDAAVTHAAKCGTCWPGMRLAEMCEDGQRAALAVLEAPEGEPQCAHVAWEVTHEYRNGLETWTKLRKCSDCGERLPSIVELEPHLAEHAGEQR</sequence>
<dbReference type="PROSITE" id="PS50157">
    <property type="entry name" value="ZINC_FINGER_C2H2_2"/>
    <property type="match status" value="1"/>
</dbReference>
<gene>
    <name evidence="2" type="ORF">GCM10010345_11250</name>
</gene>
<proteinExistence type="predicted"/>
<comment type="caution">
    <text evidence="2">The sequence shown here is derived from an EMBL/GenBank/DDBJ whole genome shotgun (WGS) entry which is preliminary data.</text>
</comment>
<dbReference type="Proteomes" id="UP000653644">
    <property type="component" value="Unassembled WGS sequence"/>
</dbReference>
<organism evidence="2 3">
    <name type="scientific">Streptomyces canarius</name>
    <dbReference type="NCBI Taxonomy" id="285453"/>
    <lineage>
        <taxon>Bacteria</taxon>
        <taxon>Bacillati</taxon>
        <taxon>Actinomycetota</taxon>
        <taxon>Actinomycetes</taxon>
        <taxon>Kitasatosporales</taxon>
        <taxon>Streptomycetaceae</taxon>
        <taxon>Streptomyces</taxon>
    </lineage>
</organism>
<dbReference type="InterPro" id="IPR013087">
    <property type="entry name" value="Znf_C2H2_type"/>
</dbReference>
<name>A0ABQ3CFY8_9ACTN</name>
<evidence type="ECO:0000259" key="1">
    <source>
        <dbReference type="PROSITE" id="PS50157"/>
    </source>
</evidence>
<dbReference type="EMBL" id="BMVN01000003">
    <property type="protein sequence ID" value="GHA08649.1"/>
    <property type="molecule type" value="Genomic_DNA"/>
</dbReference>
<dbReference type="PROSITE" id="PS00028">
    <property type="entry name" value="ZINC_FINGER_C2H2_1"/>
    <property type="match status" value="1"/>
</dbReference>
<evidence type="ECO:0000313" key="2">
    <source>
        <dbReference type="EMBL" id="GHA08649.1"/>
    </source>
</evidence>
<keyword evidence="3" id="KW-1185">Reference proteome</keyword>
<protein>
    <recommendedName>
        <fullName evidence="1">C2H2-type domain-containing protein</fullName>
    </recommendedName>
</protein>
<evidence type="ECO:0000313" key="3">
    <source>
        <dbReference type="Proteomes" id="UP000653644"/>
    </source>
</evidence>
<accession>A0ABQ3CFY8</accession>